<dbReference type="EMBL" id="CP017717">
    <property type="protein sequence ID" value="AQZ63323.1"/>
    <property type="molecule type" value="Genomic_DNA"/>
</dbReference>
<dbReference type="OrthoDB" id="79118at2"/>
<evidence type="ECO:0000256" key="3">
    <source>
        <dbReference type="ARBA" id="ARBA00023125"/>
    </source>
</evidence>
<organism evidence="6 7">
    <name type="scientific">[Actinomadura] parvosata subsp. kistnae</name>
    <dbReference type="NCBI Taxonomy" id="1909395"/>
    <lineage>
        <taxon>Bacteria</taxon>
        <taxon>Bacillati</taxon>
        <taxon>Actinomycetota</taxon>
        <taxon>Actinomycetes</taxon>
        <taxon>Streptosporangiales</taxon>
        <taxon>Streptosporangiaceae</taxon>
        <taxon>Nonomuraea</taxon>
    </lineage>
</organism>
<dbReference type="GO" id="GO:0032993">
    <property type="term" value="C:protein-DNA complex"/>
    <property type="evidence" value="ECO:0007669"/>
    <property type="project" value="TreeGrafter"/>
</dbReference>
<gene>
    <name evidence="6" type="ORF">BKM31_19290</name>
</gene>
<dbReference type="STRING" id="1909395.BKM31_19290"/>
<dbReference type="InterPro" id="IPR005119">
    <property type="entry name" value="LysR_subst-bd"/>
</dbReference>
<comment type="similarity">
    <text evidence="1">Belongs to the LysR transcriptional regulatory family.</text>
</comment>
<dbReference type="SUPFAM" id="SSF46785">
    <property type="entry name" value="Winged helix' DNA-binding domain"/>
    <property type="match status" value="1"/>
</dbReference>
<evidence type="ECO:0000256" key="2">
    <source>
        <dbReference type="ARBA" id="ARBA00023015"/>
    </source>
</evidence>
<protein>
    <submittedName>
        <fullName evidence="6">LysR family transcriptional regulator</fullName>
    </submittedName>
</protein>
<dbReference type="InterPro" id="IPR036390">
    <property type="entry name" value="WH_DNA-bd_sf"/>
</dbReference>
<evidence type="ECO:0000313" key="6">
    <source>
        <dbReference type="EMBL" id="AQZ63323.1"/>
    </source>
</evidence>
<dbReference type="AlphaFoldDB" id="A0A1U9ZZD4"/>
<name>A0A1U9ZZD4_9ACTN</name>
<evidence type="ECO:0000259" key="5">
    <source>
        <dbReference type="PROSITE" id="PS50931"/>
    </source>
</evidence>
<sequence>MGDIDFRHLRSFLAVVRERSITGAGAVLHLTQQAVSTHVRQLERALGVVLLVRTSRGVLLTPAGEELAAGGAAVIDDVARLAARVRAVADAQAGTLRLACCPAAAALLAIDVADALEKAVPGLNVMLTGARSPKDELRILRDGRADVAFMWLPVGDVGLHHAVVRSDPRAVVLSTRHPLAGRPAVTLADLADDPVLRPDVLTSEEAERFWLADPRPDGSPAPRGPIVPRMEDCLLEIGRGRGIWLPPQPLGAVMPADNLRWIPVTDAEHFDLGVVWTDRAPQSLVTRLIAEVRSVTGHDQHLHPA</sequence>
<dbReference type="Pfam" id="PF03466">
    <property type="entry name" value="LysR_substrate"/>
    <property type="match status" value="1"/>
</dbReference>
<dbReference type="InterPro" id="IPR036388">
    <property type="entry name" value="WH-like_DNA-bd_sf"/>
</dbReference>
<dbReference type="PANTHER" id="PTHR30346">
    <property type="entry name" value="TRANSCRIPTIONAL DUAL REGULATOR HCAR-RELATED"/>
    <property type="match status" value="1"/>
</dbReference>
<dbReference type="SUPFAM" id="SSF53850">
    <property type="entry name" value="Periplasmic binding protein-like II"/>
    <property type="match status" value="1"/>
</dbReference>
<dbReference type="Pfam" id="PF00126">
    <property type="entry name" value="HTH_1"/>
    <property type="match status" value="1"/>
</dbReference>
<dbReference type="PROSITE" id="PS50931">
    <property type="entry name" value="HTH_LYSR"/>
    <property type="match status" value="1"/>
</dbReference>
<dbReference type="Proteomes" id="UP000190797">
    <property type="component" value="Chromosome"/>
</dbReference>
<evidence type="ECO:0000313" key="7">
    <source>
        <dbReference type="Proteomes" id="UP000190797"/>
    </source>
</evidence>
<reference evidence="7" key="1">
    <citation type="journal article" date="2017" name="Med. Chem. Commun.">
        <title>Nonomuraea sp. ATCC 55076 harbours the largest actinomycete chromosome to date and the kistamicin biosynthetic gene cluster.</title>
        <authorList>
            <person name="Nazari B."/>
            <person name="Forneris C.C."/>
            <person name="Gibson M.I."/>
            <person name="Moon K."/>
            <person name="Schramma K.R."/>
            <person name="Seyedsayamdost M.R."/>
        </authorList>
    </citation>
    <scope>NUCLEOTIDE SEQUENCE [LARGE SCALE GENOMIC DNA]</scope>
    <source>
        <strain evidence="7">ATCC 55076</strain>
    </source>
</reference>
<accession>A0A1U9ZZD4</accession>
<keyword evidence="4" id="KW-0804">Transcription</keyword>
<dbReference type="KEGG" id="noa:BKM31_19290"/>
<dbReference type="GO" id="GO:0003677">
    <property type="term" value="F:DNA binding"/>
    <property type="evidence" value="ECO:0007669"/>
    <property type="project" value="UniProtKB-KW"/>
</dbReference>
<keyword evidence="7" id="KW-1185">Reference proteome</keyword>
<dbReference type="PANTHER" id="PTHR30346:SF0">
    <property type="entry name" value="HCA OPERON TRANSCRIPTIONAL ACTIVATOR HCAR"/>
    <property type="match status" value="1"/>
</dbReference>
<dbReference type="InterPro" id="IPR000847">
    <property type="entry name" value="LysR_HTH_N"/>
</dbReference>
<evidence type="ECO:0000256" key="4">
    <source>
        <dbReference type="ARBA" id="ARBA00023163"/>
    </source>
</evidence>
<keyword evidence="3" id="KW-0238">DNA-binding</keyword>
<dbReference type="FunFam" id="1.10.10.10:FF:000001">
    <property type="entry name" value="LysR family transcriptional regulator"/>
    <property type="match status" value="1"/>
</dbReference>
<dbReference type="Gene3D" id="3.40.190.10">
    <property type="entry name" value="Periplasmic binding protein-like II"/>
    <property type="match status" value="2"/>
</dbReference>
<dbReference type="PRINTS" id="PR00039">
    <property type="entry name" value="HTHLYSR"/>
</dbReference>
<keyword evidence="2" id="KW-0805">Transcription regulation</keyword>
<proteinExistence type="inferred from homology"/>
<evidence type="ECO:0000256" key="1">
    <source>
        <dbReference type="ARBA" id="ARBA00009437"/>
    </source>
</evidence>
<feature type="domain" description="HTH lysR-type" evidence="5">
    <location>
        <begin position="4"/>
        <end position="61"/>
    </location>
</feature>
<dbReference type="GO" id="GO:0003700">
    <property type="term" value="F:DNA-binding transcription factor activity"/>
    <property type="evidence" value="ECO:0007669"/>
    <property type="project" value="InterPro"/>
</dbReference>
<dbReference type="Gene3D" id="1.10.10.10">
    <property type="entry name" value="Winged helix-like DNA-binding domain superfamily/Winged helix DNA-binding domain"/>
    <property type="match status" value="1"/>
</dbReference>